<dbReference type="AlphaFoldDB" id="A0A7C8KDR7"/>
<gene>
    <name evidence="17" type="ORF">TWF788_002823</name>
</gene>
<evidence type="ECO:0000256" key="13">
    <source>
        <dbReference type="ARBA" id="ARBA00023274"/>
    </source>
</evidence>
<dbReference type="Pfam" id="PF16969">
    <property type="entry name" value="SRP68"/>
    <property type="match status" value="1"/>
</dbReference>
<evidence type="ECO:0000256" key="14">
    <source>
        <dbReference type="ARBA" id="ARBA00029498"/>
    </source>
</evidence>
<dbReference type="InterPro" id="IPR038253">
    <property type="entry name" value="SRP68_N_sf"/>
</dbReference>
<dbReference type="InterPro" id="IPR034652">
    <property type="entry name" value="SRP68-RBD"/>
</dbReference>
<dbReference type="GO" id="GO:0030942">
    <property type="term" value="F:endoplasmic reticulum signal peptide binding"/>
    <property type="evidence" value="ECO:0007669"/>
    <property type="project" value="InterPro"/>
</dbReference>
<keyword evidence="11 15" id="KW-0472">Membrane</keyword>
<dbReference type="Gene3D" id="1.10.3450.40">
    <property type="entry name" value="Signal recognition particle, SRP68 subunit, RNA-binding domain"/>
    <property type="match status" value="1"/>
</dbReference>
<evidence type="ECO:0000256" key="5">
    <source>
        <dbReference type="ARBA" id="ARBA00010596"/>
    </source>
</evidence>
<evidence type="ECO:0000256" key="4">
    <source>
        <dbReference type="ARBA" id="ARBA00009352"/>
    </source>
</evidence>
<dbReference type="GO" id="GO:0016020">
    <property type="term" value="C:membrane"/>
    <property type="evidence" value="ECO:0007669"/>
    <property type="project" value="UniProtKB-SubCell"/>
</dbReference>
<evidence type="ECO:0000256" key="15">
    <source>
        <dbReference type="SAM" id="Phobius"/>
    </source>
</evidence>
<feature type="transmembrane region" description="Helical" evidence="15">
    <location>
        <begin position="821"/>
        <end position="844"/>
    </location>
</feature>
<dbReference type="PANTHER" id="PTHR12860">
    <property type="entry name" value="SIGNAL RECOGNITION PARTICLE 68 KDA PROTEIN"/>
    <property type="match status" value="1"/>
</dbReference>
<comment type="similarity">
    <text evidence="5">Belongs to the YIP1 family.</text>
</comment>
<dbReference type="GO" id="GO:0008312">
    <property type="term" value="F:7S RNA binding"/>
    <property type="evidence" value="ECO:0007669"/>
    <property type="project" value="InterPro"/>
</dbReference>
<evidence type="ECO:0000256" key="8">
    <source>
        <dbReference type="ARBA" id="ARBA00022884"/>
    </source>
</evidence>
<accession>A0A7C8KDR7</accession>
<evidence type="ECO:0000259" key="16">
    <source>
        <dbReference type="Pfam" id="PF04893"/>
    </source>
</evidence>
<feature type="transmembrane region" description="Helical" evidence="15">
    <location>
        <begin position="692"/>
        <end position="713"/>
    </location>
</feature>
<comment type="subcellular location">
    <subcellularLocation>
        <location evidence="2">Cytoplasm</location>
    </subcellularLocation>
    <subcellularLocation>
        <location evidence="1">Membrane</location>
        <topology evidence="1">Multi-pass membrane protein</topology>
    </subcellularLocation>
    <subcellularLocation>
        <location evidence="3">Nucleus</location>
        <location evidence="3">Nucleolus</location>
    </subcellularLocation>
</comment>
<organism evidence="17 18">
    <name type="scientific">Orbilia oligospora</name>
    <name type="common">Nematode-trapping fungus</name>
    <name type="synonym">Arthrobotrys oligospora</name>
    <dbReference type="NCBI Taxonomy" id="2813651"/>
    <lineage>
        <taxon>Eukaryota</taxon>
        <taxon>Fungi</taxon>
        <taxon>Dikarya</taxon>
        <taxon>Ascomycota</taxon>
        <taxon>Pezizomycotina</taxon>
        <taxon>Orbiliomycetes</taxon>
        <taxon>Orbiliales</taxon>
        <taxon>Orbiliaceae</taxon>
        <taxon>Orbilia</taxon>
    </lineage>
</organism>
<dbReference type="InterPro" id="IPR026258">
    <property type="entry name" value="SRP68"/>
</dbReference>
<keyword evidence="10" id="KW-0733">Signal recognition particle</keyword>
<evidence type="ECO:0000256" key="10">
    <source>
        <dbReference type="ARBA" id="ARBA00023135"/>
    </source>
</evidence>
<dbReference type="CDD" id="cd15481">
    <property type="entry name" value="SRP68-RBD"/>
    <property type="match status" value="1"/>
</dbReference>
<dbReference type="InterPro" id="IPR006977">
    <property type="entry name" value="Yip1_dom"/>
</dbReference>
<keyword evidence="7 15" id="KW-0812">Transmembrane</keyword>
<sequence length="851" mass="93414">MDITATVLKLRSDPLLLGDYNAYRALCSRRISKLRRNVYGKSASRSRKYVEKAAITPQNIAENAKYVHLLVYSTERAWAFAMYMKSDSGASALSGPTRSHIITRFNKAYKYASQLLALLQDPESNASQNDTLEARAYADSIAGAIAFEKGQWDKALAYLSTARIIYLALSAAVRGDTFKEILNSNIDAGVRYSSYQLRLPRNQDIDTTSRRHFPKDDEKLLSAIAALDADVLREPEEEEQVAAGSVAKPTAVKSITWRTRTAPVEDADVALALGSVAAAEKNLESYLDEHKADSGKSRADHFDGILAAWQDSADVIKKTIDDALNDGASAGDERIQALQVIYTYVNYNLISWRIRRNSVMATGVWDDKKEKDGPGAVSGFKEEVALWDAILQDLEQAAELPGVAADEEFGNELEMKRHYYLALKCSAIAVSHANIGNRLNSLALYHRASESINTAVSLSSQIKSTSSDPFSIPSEKIKILAAELKANVQRYHALAEMDRLTQQSSTLAQKSAVRKPLIESLAVYPESGVDFTNLIDFPLKVKPIPVKPIFFDIAWNYIEYPGLEREAAPVVDEPATTAPMEIDEGRKDESHTDLETGLDFQDFGHNDPPTGKIPSDQSRGFFSTGGGASSSRTAGENATNTTGKRYLWSLSFYAQFFNVDTSEVLRRCFAALFPKSNFLDVLEGNPDLYGPVWIASTVVLMLFLTSTLASYFAKVKGSDGFNYNFTSLTGAAGLVYGYTALVPVALWGVLKWYGSDSANLLECLSLYGYANVIWVPVSIASVSPIQILNWVFCAVGLGISATFLFRNLYPVISGIDAQTSKIVLIVMLVLHGGFALAIKVLFFAHTSLKPL</sequence>
<evidence type="ECO:0000256" key="12">
    <source>
        <dbReference type="ARBA" id="ARBA00023242"/>
    </source>
</evidence>
<evidence type="ECO:0000256" key="3">
    <source>
        <dbReference type="ARBA" id="ARBA00004604"/>
    </source>
</evidence>
<keyword evidence="6" id="KW-0963">Cytoplasm</keyword>
<dbReference type="PANTHER" id="PTHR12860:SF0">
    <property type="entry name" value="SIGNAL RECOGNITION PARTICLE SUBUNIT SRP68"/>
    <property type="match status" value="1"/>
</dbReference>
<reference evidence="17 18" key="1">
    <citation type="submission" date="2019-06" db="EMBL/GenBank/DDBJ databases">
        <authorList>
            <person name="Palmer J.M."/>
        </authorList>
    </citation>
    <scope>NUCLEOTIDE SEQUENCE [LARGE SCALE GENOMIC DNA]</scope>
    <source>
        <strain evidence="17 18">TWF788</strain>
    </source>
</reference>
<comment type="similarity">
    <text evidence="4">Belongs to the SRP68 family.</text>
</comment>
<comment type="caution">
    <text evidence="17">The sequence shown here is derived from an EMBL/GenBank/DDBJ whole genome shotgun (WGS) entry which is preliminary data.</text>
</comment>
<evidence type="ECO:0000256" key="11">
    <source>
        <dbReference type="ARBA" id="ARBA00023136"/>
    </source>
</evidence>
<evidence type="ECO:0000256" key="6">
    <source>
        <dbReference type="ARBA" id="ARBA00022490"/>
    </source>
</evidence>
<evidence type="ECO:0000256" key="7">
    <source>
        <dbReference type="ARBA" id="ARBA00022692"/>
    </source>
</evidence>
<dbReference type="Pfam" id="PF04893">
    <property type="entry name" value="Yip1"/>
    <property type="match status" value="1"/>
</dbReference>
<protein>
    <recommendedName>
        <fullName evidence="14">Signal recognition particle subunit SRP68</fullName>
    </recommendedName>
</protein>
<dbReference type="GO" id="GO:0005730">
    <property type="term" value="C:nucleolus"/>
    <property type="evidence" value="ECO:0007669"/>
    <property type="project" value="UniProtKB-SubCell"/>
</dbReference>
<feature type="transmembrane region" description="Helical" evidence="15">
    <location>
        <begin position="725"/>
        <end position="750"/>
    </location>
</feature>
<evidence type="ECO:0000256" key="1">
    <source>
        <dbReference type="ARBA" id="ARBA00004141"/>
    </source>
</evidence>
<feature type="transmembrane region" description="Helical" evidence="15">
    <location>
        <begin position="787"/>
        <end position="809"/>
    </location>
</feature>
<evidence type="ECO:0000313" key="18">
    <source>
        <dbReference type="Proteomes" id="UP000479691"/>
    </source>
</evidence>
<keyword evidence="9 15" id="KW-1133">Transmembrane helix</keyword>
<keyword evidence="8" id="KW-0694">RNA-binding</keyword>
<keyword evidence="13" id="KW-0687">Ribonucleoprotein</keyword>
<name>A0A7C8KDR7_ORBOL</name>
<evidence type="ECO:0000256" key="2">
    <source>
        <dbReference type="ARBA" id="ARBA00004496"/>
    </source>
</evidence>
<dbReference type="Proteomes" id="UP000479691">
    <property type="component" value="Unassembled WGS sequence"/>
</dbReference>
<dbReference type="GO" id="GO:0005047">
    <property type="term" value="F:signal recognition particle binding"/>
    <property type="evidence" value="ECO:0007669"/>
    <property type="project" value="InterPro"/>
</dbReference>
<proteinExistence type="inferred from homology"/>
<dbReference type="GO" id="GO:0005786">
    <property type="term" value="C:signal recognition particle, endoplasmic reticulum targeting"/>
    <property type="evidence" value="ECO:0007669"/>
    <property type="project" value="UniProtKB-KW"/>
</dbReference>
<feature type="domain" description="Yip1" evidence="16">
    <location>
        <begin position="673"/>
        <end position="837"/>
    </location>
</feature>
<keyword evidence="12" id="KW-0539">Nucleus</keyword>
<evidence type="ECO:0000313" key="17">
    <source>
        <dbReference type="EMBL" id="KAF3160914.1"/>
    </source>
</evidence>
<evidence type="ECO:0000256" key="9">
    <source>
        <dbReference type="ARBA" id="ARBA00022989"/>
    </source>
</evidence>
<dbReference type="GO" id="GO:0006614">
    <property type="term" value="P:SRP-dependent cotranslational protein targeting to membrane"/>
    <property type="evidence" value="ECO:0007669"/>
    <property type="project" value="InterPro"/>
</dbReference>
<dbReference type="EMBL" id="JAABOE010000155">
    <property type="protein sequence ID" value="KAF3160914.1"/>
    <property type="molecule type" value="Genomic_DNA"/>
</dbReference>